<accession>A0ABR1J394</accession>
<dbReference type="Gene3D" id="2.130.10.10">
    <property type="entry name" value="YVTN repeat-like/Quinoprotein amine dehydrogenase"/>
    <property type="match status" value="2"/>
</dbReference>
<proteinExistence type="predicted"/>
<sequence>MPSRSSLYTRTTIASCHMGPVFSLSVSKGGSFIASGGMYSMESTGGDLTRVMAGADKVKIWDVSLRKERLSPAVNGFRGPATALAWLYNDGPEQTLIFGTLYGYVACWKQSAIRGGEFREISLKALSSPSEVTSVVFDPLGAKVAIVNDRNEMHLYRVDGNFRLLNVFTIVLPDAAVRDLAFVSRERGKSDEILAFGMDSNVIRVINAKDGTISRRYEVQGNILAAQVHRAAGVVAIYLYQHSQGQQPIISTVALYRLGDFTRIRAFPMECQHDYVKSCQVALFPDAKQVVCGGGNGLITVFDRKTGKRVESLQINSQDEWVQLVTVFAFCCTIAL</sequence>
<dbReference type="InterPro" id="IPR036322">
    <property type="entry name" value="WD40_repeat_dom_sf"/>
</dbReference>
<gene>
    <name evidence="1" type="ORF">VKT23_015128</name>
</gene>
<dbReference type="InterPro" id="IPR015943">
    <property type="entry name" value="WD40/YVTN_repeat-like_dom_sf"/>
</dbReference>
<dbReference type="SUPFAM" id="SSF50978">
    <property type="entry name" value="WD40 repeat-like"/>
    <property type="match status" value="1"/>
</dbReference>
<name>A0ABR1J394_9AGAR</name>
<evidence type="ECO:0000313" key="1">
    <source>
        <dbReference type="EMBL" id="KAK7444811.1"/>
    </source>
</evidence>
<organism evidence="1 2">
    <name type="scientific">Marasmiellus scandens</name>
    <dbReference type="NCBI Taxonomy" id="2682957"/>
    <lineage>
        <taxon>Eukaryota</taxon>
        <taxon>Fungi</taxon>
        <taxon>Dikarya</taxon>
        <taxon>Basidiomycota</taxon>
        <taxon>Agaricomycotina</taxon>
        <taxon>Agaricomycetes</taxon>
        <taxon>Agaricomycetidae</taxon>
        <taxon>Agaricales</taxon>
        <taxon>Marasmiineae</taxon>
        <taxon>Omphalotaceae</taxon>
        <taxon>Marasmiellus</taxon>
    </lineage>
</organism>
<protein>
    <submittedName>
        <fullName evidence="1">Uncharacterized protein</fullName>
    </submittedName>
</protein>
<comment type="caution">
    <text evidence="1">The sequence shown here is derived from an EMBL/GenBank/DDBJ whole genome shotgun (WGS) entry which is preliminary data.</text>
</comment>
<dbReference type="EMBL" id="JBANRG010000049">
    <property type="protein sequence ID" value="KAK7444811.1"/>
    <property type="molecule type" value="Genomic_DNA"/>
</dbReference>
<reference evidence="1 2" key="1">
    <citation type="submission" date="2024-01" db="EMBL/GenBank/DDBJ databases">
        <title>A draft genome for the cacao thread blight pathogen Marasmiellus scandens.</title>
        <authorList>
            <person name="Baruah I.K."/>
            <person name="Leung J."/>
            <person name="Bukari Y."/>
            <person name="Amoako-Attah I."/>
            <person name="Meinhardt L.W."/>
            <person name="Bailey B.A."/>
            <person name="Cohen S.P."/>
        </authorList>
    </citation>
    <scope>NUCLEOTIDE SEQUENCE [LARGE SCALE GENOMIC DNA]</scope>
    <source>
        <strain evidence="1 2">GH-19</strain>
    </source>
</reference>
<keyword evidence="2" id="KW-1185">Reference proteome</keyword>
<evidence type="ECO:0000313" key="2">
    <source>
        <dbReference type="Proteomes" id="UP001498398"/>
    </source>
</evidence>
<dbReference type="Proteomes" id="UP001498398">
    <property type="component" value="Unassembled WGS sequence"/>
</dbReference>